<dbReference type="Proteomes" id="UP001152888">
    <property type="component" value="Unassembled WGS sequence"/>
</dbReference>
<dbReference type="EMBL" id="CAKOFQ010007409">
    <property type="protein sequence ID" value="CAH2000482.1"/>
    <property type="molecule type" value="Genomic_DNA"/>
</dbReference>
<evidence type="ECO:0000313" key="1">
    <source>
        <dbReference type="EMBL" id="CAH2000482.1"/>
    </source>
</evidence>
<keyword evidence="2" id="KW-1185">Reference proteome</keyword>
<reference evidence="1" key="1">
    <citation type="submission" date="2022-03" db="EMBL/GenBank/DDBJ databases">
        <authorList>
            <person name="Sayadi A."/>
        </authorList>
    </citation>
    <scope>NUCLEOTIDE SEQUENCE</scope>
</reference>
<accession>A0A9P0Q006</accession>
<organism evidence="1 2">
    <name type="scientific">Acanthoscelides obtectus</name>
    <name type="common">Bean weevil</name>
    <name type="synonym">Bruchus obtectus</name>
    <dbReference type="NCBI Taxonomy" id="200917"/>
    <lineage>
        <taxon>Eukaryota</taxon>
        <taxon>Metazoa</taxon>
        <taxon>Ecdysozoa</taxon>
        <taxon>Arthropoda</taxon>
        <taxon>Hexapoda</taxon>
        <taxon>Insecta</taxon>
        <taxon>Pterygota</taxon>
        <taxon>Neoptera</taxon>
        <taxon>Endopterygota</taxon>
        <taxon>Coleoptera</taxon>
        <taxon>Polyphaga</taxon>
        <taxon>Cucujiformia</taxon>
        <taxon>Chrysomeloidea</taxon>
        <taxon>Chrysomelidae</taxon>
        <taxon>Bruchinae</taxon>
        <taxon>Bruchini</taxon>
        <taxon>Acanthoscelides</taxon>
    </lineage>
</organism>
<dbReference type="AlphaFoldDB" id="A0A9P0Q006"/>
<comment type="caution">
    <text evidence="1">The sequence shown here is derived from an EMBL/GenBank/DDBJ whole genome shotgun (WGS) entry which is preliminary data.</text>
</comment>
<dbReference type="OrthoDB" id="6769835at2759"/>
<proteinExistence type="predicted"/>
<protein>
    <submittedName>
        <fullName evidence="1">Uncharacterized protein</fullName>
    </submittedName>
</protein>
<evidence type="ECO:0000313" key="2">
    <source>
        <dbReference type="Proteomes" id="UP001152888"/>
    </source>
</evidence>
<sequence>MVTEMRLSNNLLISKVQELQSNLNSHSASKKDVAVFVPGSGEQQTSQTYSSVLKRNTGNESPVLLVKTKDGKSQHDVMKILTKAINPAEFNICFNGTKRIKNGAAVFCNEAADLEKLKNIVTSKLGNKYTVDQSQNLNPRIMIRNVKLDNQTDSSLIDNFISANDLDGFDASDIKIVVKLKSAVKDHHNLVLEVAEKTPSG</sequence>
<name>A0A9P0Q006_ACAOB</name>
<gene>
    <name evidence="1" type="ORF">ACAOBT_LOCUS25591</name>
</gene>